<sequence length="180" mass="17775">MMRFSFSHLLPGGRSRAQGSEAPPGNSDAPNEDAPADGESSKDKPEGDGEGDAPNEDGGDGDAAPEDDDPQDATARAFAKGWSAGRARCAAIFASPAAAGNIAAACELAFNTTLPVKQAVSVLAVTGKSGGGLRQAMASLSGPQIGSDGPGAGGDAPSGAKSNPLVAARAKATGHRPRPR</sequence>
<name>A0A418VVD8_9PROT</name>
<dbReference type="AlphaFoldDB" id="A0A418VVD8"/>
<accession>A0A418VVD8</accession>
<feature type="region of interest" description="Disordered" evidence="1">
    <location>
        <begin position="1"/>
        <end position="79"/>
    </location>
</feature>
<keyword evidence="3" id="KW-1185">Reference proteome</keyword>
<reference evidence="2 3" key="1">
    <citation type="submission" date="2018-09" db="EMBL/GenBank/DDBJ databases">
        <authorList>
            <person name="Zhu H."/>
        </authorList>
    </citation>
    <scope>NUCLEOTIDE SEQUENCE [LARGE SCALE GENOMIC DNA]</scope>
    <source>
        <strain evidence="2 3">K2W22B-5</strain>
    </source>
</reference>
<organism evidence="2 3">
    <name type="scientific">Azospirillum cavernae</name>
    <dbReference type="NCBI Taxonomy" id="2320860"/>
    <lineage>
        <taxon>Bacteria</taxon>
        <taxon>Pseudomonadati</taxon>
        <taxon>Pseudomonadota</taxon>
        <taxon>Alphaproteobacteria</taxon>
        <taxon>Rhodospirillales</taxon>
        <taxon>Azospirillaceae</taxon>
        <taxon>Azospirillum</taxon>
    </lineage>
</organism>
<protein>
    <submittedName>
        <fullName evidence="2">Uncharacterized protein</fullName>
    </submittedName>
</protein>
<dbReference type="Proteomes" id="UP000283458">
    <property type="component" value="Unassembled WGS sequence"/>
</dbReference>
<feature type="compositionally biased region" description="Acidic residues" evidence="1">
    <location>
        <begin position="48"/>
        <end position="71"/>
    </location>
</feature>
<evidence type="ECO:0000313" key="2">
    <source>
        <dbReference type="EMBL" id="RJF81122.1"/>
    </source>
</evidence>
<proteinExistence type="predicted"/>
<gene>
    <name evidence="2" type="ORF">D3877_12935</name>
</gene>
<dbReference type="RefSeq" id="WP_119831210.1">
    <property type="nucleotide sequence ID" value="NZ_QYUL01000002.1"/>
</dbReference>
<dbReference type="EMBL" id="QYUL01000002">
    <property type="protein sequence ID" value="RJF81122.1"/>
    <property type="molecule type" value="Genomic_DNA"/>
</dbReference>
<feature type="region of interest" description="Disordered" evidence="1">
    <location>
        <begin position="135"/>
        <end position="180"/>
    </location>
</feature>
<comment type="caution">
    <text evidence="2">The sequence shown here is derived from an EMBL/GenBank/DDBJ whole genome shotgun (WGS) entry which is preliminary data.</text>
</comment>
<evidence type="ECO:0000256" key="1">
    <source>
        <dbReference type="SAM" id="MobiDB-lite"/>
    </source>
</evidence>
<evidence type="ECO:0000313" key="3">
    <source>
        <dbReference type="Proteomes" id="UP000283458"/>
    </source>
</evidence>